<feature type="compositionally biased region" description="Polar residues" evidence="1">
    <location>
        <begin position="57"/>
        <end position="97"/>
    </location>
</feature>
<feature type="compositionally biased region" description="Polar residues" evidence="1">
    <location>
        <begin position="1257"/>
        <end position="1287"/>
    </location>
</feature>
<feature type="compositionally biased region" description="Polar residues" evidence="1">
    <location>
        <begin position="447"/>
        <end position="456"/>
    </location>
</feature>
<feature type="compositionally biased region" description="Low complexity" evidence="1">
    <location>
        <begin position="1323"/>
        <end position="1351"/>
    </location>
</feature>
<sequence>MVQQSTSSNPSNLSGVLRTPKRYNRHNSSPYARSETKTSNGNVLVSVRNLLSKIWTDSPNKEINSPTVNNQYQKSSHTPRHVQSQILRKNQNMTNTPGIDFENSKETPSLPLNVFNGDAGTSRSTDKILDTPTFTTSSSSNQSGSKSSLASRNNGAATRNRFITPGKWSSNYELVYNARPRPNTSAKKSSWLENNNIYQNEIGNYTTEQPSNAQNNFTITPLNMSSRTTNTSTESNMSTASYTPNTRRRVAAWMSPAHAQRLLESLEVPKSQIMDNEEISLDEPSSTNIVNTFNKSSQTTRENNQTTKPEKPLSVAKKIPAIQRESTATIRRVNSLGITSSSQSIAKMIQQNQAKRILERFHKPEPHKLNENLSTNISSYPSDLETNGVSKDENPKWIQSKTRKREDLEEDETVSSVKRRRDEKTEKDSAKAGEPTNERSSKPITKKTLQSSQSRLVEQRAAGRKKLLEIRKNRKPISDQPKIQWRFSARFLGDEDDEKNSKDEEMDQDTGSSDDESMIKVPENPKLNQKLSLSLNNAVGPSILVLSGNRAAKLKIPTEPLQMPKRRPFHAVQETKAPTTLFGSQSKAEESQSSLFTSAAVSTSTPQTEALKTETQIPSILNRLGSKTDDTMANGFGDIKKRKDTGETAVSTSNLFEQKSKVLEQKKPGFDSGLFTEKPSNLTGESAEPKKVSFQFGSKPDTTKLQNDQPTTTATQKSLFGIETSSNDTSKPKPFGSLFSNIDKNVDLGKPNQEKTETQTGVALPPFSSTPASTGSLFSFGAQTDKSKDENETKKSEEKPKPFQFSIPAAGSVKPNENKPSGAEESNNKVENITFGKPGSTPSTFSTGGFSFGSGKPALDGEKAETIKPTFQFSQNPVVPSTTTATNTVTSASTNLFSGSASLATNQSPQIFQPSGNNGTFLAPNTQKTIGKDETTSTSVGLFGSKPTEPTAAIGSGTSTQPKMTFQFGTTKTDDSTKSPFGTSLGFKPASEASTNVATPTATATSGLFNFSSNKSETKTSPAIFSGFGQSAGTTTVPGAATGASGNTFGGSLFNSGNTATSTATSLFGPTSGKDVNNNAPSSNFISGTGGISSAGYAFGSSNTASSAPLSASLQGQPKTNSGMEISMGTGSKNQNEQSLFGANKTSTSTFNFGSSNGLSSSFGTQPKPTNALQPSEPKSFGSLFGQQNAAGGTGVSTTLQSSSTPNLFSFGEKQSGNGFSNFQQPSTTAGGFNSSSTNLTTFGSQSSGFGAGSASVTPSIPGQQTFSFGKSSGAQTQNMFQPSTGTIFGGQSMGMDGGNNSSGGSLFSVPGQQQQGVVRAPSFSSQSSAGFNFGSNSGNMNMNEGGNSSGVFSFNAGPTSEAGGFSLGTAPPSSIQGRKIARPRRKI</sequence>
<feature type="compositionally biased region" description="Acidic residues" evidence="1">
    <location>
        <begin position="494"/>
        <end position="516"/>
    </location>
</feature>
<dbReference type="EMBL" id="MBFT01000520">
    <property type="protein sequence ID" value="PVU89825.1"/>
    <property type="molecule type" value="Genomic_DNA"/>
</dbReference>
<feature type="compositionally biased region" description="Polar residues" evidence="1">
    <location>
        <begin position="703"/>
        <end position="729"/>
    </location>
</feature>
<feature type="compositionally biased region" description="Polar residues" evidence="1">
    <location>
        <begin position="26"/>
        <end position="40"/>
    </location>
</feature>
<feature type="region of interest" description="Disordered" evidence="1">
    <location>
        <begin position="1158"/>
        <end position="1235"/>
    </location>
</feature>
<proteinExistence type="predicted"/>
<feature type="region of interest" description="Disordered" evidence="1">
    <location>
        <begin position="287"/>
        <end position="313"/>
    </location>
</feature>
<name>A0A2T9YBY5_9FUNG</name>
<feature type="compositionally biased region" description="Polar residues" evidence="1">
    <location>
        <begin position="1185"/>
        <end position="1235"/>
    </location>
</feature>
<protein>
    <submittedName>
        <fullName evidence="2">Uncharacterized protein</fullName>
    </submittedName>
</protein>
<feature type="compositionally biased region" description="Polar residues" evidence="1">
    <location>
        <begin position="767"/>
        <end position="784"/>
    </location>
</feature>
<feature type="compositionally biased region" description="Polar residues" evidence="1">
    <location>
        <begin position="287"/>
        <end position="307"/>
    </location>
</feature>
<dbReference type="STRING" id="61424.A0A2T9YBY5"/>
<comment type="caution">
    <text evidence="2">The sequence shown here is derived from an EMBL/GenBank/DDBJ whole genome shotgun (WGS) entry which is preliminary data.</text>
</comment>
<feature type="region of interest" description="Disordered" evidence="1">
    <location>
        <begin position="1"/>
        <end position="40"/>
    </location>
</feature>
<reference evidence="2 3" key="1">
    <citation type="journal article" date="2018" name="MBio">
        <title>Comparative Genomics Reveals the Core Gene Toolbox for the Fungus-Insect Symbiosis.</title>
        <authorList>
            <person name="Wang Y."/>
            <person name="Stata M."/>
            <person name="Wang W."/>
            <person name="Stajich J.E."/>
            <person name="White M.M."/>
            <person name="Moncalvo J.M."/>
        </authorList>
    </citation>
    <scope>NUCLEOTIDE SEQUENCE [LARGE SCALE GENOMIC DNA]</scope>
    <source>
        <strain evidence="2 3">AUS-77-4</strain>
    </source>
</reference>
<organism evidence="2 3">
    <name type="scientific">Furculomyces boomerangus</name>
    <dbReference type="NCBI Taxonomy" id="61424"/>
    <lineage>
        <taxon>Eukaryota</taxon>
        <taxon>Fungi</taxon>
        <taxon>Fungi incertae sedis</taxon>
        <taxon>Zoopagomycota</taxon>
        <taxon>Kickxellomycotina</taxon>
        <taxon>Harpellomycetes</taxon>
        <taxon>Harpellales</taxon>
        <taxon>Harpellaceae</taxon>
        <taxon>Furculomyces</taxon>
    </lineage>
</organism>
<dbReference type="Proteomes" id="UP000245699">
    <property type="component" value="Unassembled WGS sequence"/>
</dbReference>
<feature type="region of interest" description="Disordered" evidence="1">
    <location>
        <begin position="669"/>
        <end position="861"/>
    </location>
</feature>
<feature type="compositionally biased region" description="Gly residues" evidence="1">
    <location>
        <begin position="1288"/>
        <end position="1302"/>
    </location>
</feature>
<gene>
    <name evidence="2" type="ORF">BB559_004916</name>
</gene>
<dbReference type="OrthoDB" id="5600556at2759"/>
<evidence type="ECO:0000313" key="3">
    <source>
        <dbReference type="Proteomes" id="UP000245699"/>
    </source>
</evidence>
<feature type="compositionally biased region" description="Basic and acidic residues" evidence="1">
    <location>
        <begin position="744"/>
        <end position="757"/>
    </location>
</feature>
<feature type="compositionally biased region" description="Polar residues" evidence="1">
    <location>
        <begin position="371"/>
        <end position="389"/>
    </location>
</feature>
<accession>A0A2T9YBY5</accession>
<feature type="compositionally biased region" description="Basic and acidic residues" evidence="1">
    <location>
        <begin position="420"/>
        <end position="441"/>
    </location>
</feature>
<feature type="region of interest" description="Disordered" evidence="1">
    <location>
        <begin position="362"/>
        <end position="460"/>
    </location>
</feature>
<feature type="compositionally biased region" description="Low complexity" evidence="1">
    <location>
        <begin position="836"/>
        <end position="857"/>
    </location>
</feature>
<feature type="compositionally biased region" description="Polar residues" evidence="1">
    <location>
        <begin position="1"/>
        <end position="14"/>
    </location>
</feature>
<feature type="region of interest" description="Disordered" evidence="1">
    <location>
        <begin position="1248"/>
        <end position="1388"/>
    </location>
</feature>
<feature type="region of interest" description="Disordered" evidence="1">
    <location>
        <begin position="480"/>
        <end position="520"/>
    </location>
</feature>
<feature type="compositionally biased region" description="Low complexity" evidence="1">
    <location>
        <begin position="131"/>
        <end position="151"/>
    </location>
</feature>
<evidence type="ECO:0000256" key="1">
    <source>
        <dbReference type="SAM" id="MobiDB-lite"/>
    </source>
</evidence>
<evidence type="ECO:0000313" key="2">
    <source>
        <dbReference type="EMBL" id="PVU89825.1"/>
    </source>
</evidence>
<feature type="compositionally biased region" description="Basic and acidic residues" evidence="1">
    <location>
        <begin position="785"/>
        <end position="801"/>
    </location>
</feature>
<feature type="region of interest" description="Disordered" evidence="1">
    <location>
        <begin position="930"/>
        <end position="964"/>
    </location>
</feature>
<keyword evidence="3" id="KW-1185">Reference proteome</keyword>
<feature type="region of interest" description="Disordered" evidence="1">
    <location>
        <begin position="57"/>
        <end position="162"/>
    </location>
</feature>